<dbReference type="InParanoid" id="A0A167RFQ4"/>
<keyword evidence="2" id="KW-1185">Reference proteome</keyword>
<name>A0A167RFQ4_PHYB8</name>
<evidence type="ECO:0000313" key="1">
    <source>
        <dbReference type="EMBL" id="OAD81547.1"/>
    </source>
</evidence>
<organism evidence="1 2">
    <name type="scientific">Phycomyces blakesleeanus (strain ATCC 8743b / DSM 1359 / FGSC 10004 / NBRC 33097 / NRRL 1555)</name>
    <dbReference type="NCBI Taxonomy" id="763407"/>
    <lineage>
        <taxon>Eukaryota</taxon>
        <taxon>Fungi</taxon>
        <taxon>Fungi incertae sedis</taxon>
        <taxon>Mucoromycota</taxon>
        <taxon>Mucoromycotina</taxon>
        <taxon>Mucoromycetes</taxon>
        <taxon>Mucorales</taxon>
        <taxon>Phycomycetaceae</taxon>
        <taxon>Phycomyces</taxon>
    </lineage>
</organism>
<accession>A0A167RFQ4</accession>
<dbReference type="Proteomes" id="UP000077315">
    <property type="component" value="Unassembled WGS sequence"/>
</dbReference>
<evidence type="ECO:0008006" key="3">
    <source>
        <dbReference type="Google" id="ProtNLM"/>
    </source>
</evidence>
<dbReference type="GeneID" id="28995474"/>
<gene>
    <name evidence="1" type="ORF">PHYBLDRAFT_162147</name>
</gene>
<dbReference type="AlphaFoldDB" id="A0A167RFQ4"/>
<protein>
    <recommendedName>
        <fullName evidence="3">Homeodomain-like DNA binding domain-containing transcription factor</fullName>
    </recommendedName>
</protein>
<sequence length="315" mass="35338">MTNTRRERAIALRPVEITNQQLMEILSTVRADMSTVKGQIGNVEQTLTNMNGRIGVLATTSTNTISAIDSLARTPLAAPVRAKLTVAAPVVISNHEPTREESNAVYQAHIHNLMWKSKLSLRTPENILANNLKPRWDTNVAFNKSPNREIAERLLSNLERRFGSSSMRWSDLRKRLHTNFTSRTRRERMSDDEIVETNALTRRAACADDNECHCILAYKDNKEAIDLVMFRDCANTLQKAVMSDGESADEMDEDGIKHVIHICNRFIALVDTYAVQAMGSSANQRICRITTSVSNSAVPDNISPNFSRWALRDGL</sequence>
<evidence type="ECO:0000313" key="2">
    <source>
        <dbReference type="Proteomes" id="UP000077315"/>
    </source>
</evidence>
<reference evidence="2" key="1">
    <citation type="submission" date="2015-06" db="EMBL/GenBank/DDBJ databases">
        <title>Expansion of signal transduction pathways in fungi by whole-genome duplication.</title>
        <authorList>
            <consortium name="DOE Joint Genome Institute"/>
            <person name="Corrochano L.M."/>
            <person name="Kuo A."/>
            <person name="Marcet-Houben M."/>
            <person name="Polaino S."/>
            <person name="Salamov A."/>
            <person name="Villalobos J.M."/>
            <person name="Alvarez M.I."/>
            <person name="Avalos J."/>
            <person name="Benito E.P."/>
            <person name="Benoit I."/>
            <person name="Burger G."/>
            <person name="Camino L.P."/>
            <person name="Canovas D."/>
            <person name="Cerda-Olmedo E."/>
            <person name="Cheng J.-F."/>
            <person name="Dominguez A."/>
            <person name="Elias M."/>
            <person name="Eslava A.P."/>
            <person name="Glaser F."/>
            <person name="Grimwood J."/>
            <person name="Gutierrez G."/>
            <person name="Heitman J."/>
            <person name="Henrissat B."/>
            <person name="Iturriaga E.A."/>
            <person name="Lang B.F."/>
            <person name="Lavin J.L."/>
            <person name="Lee S."/>
            <person name="Li W."/>
            <person name="Lindquist E."/>
            <person name="Lopez-Garcia S."/>
            <person name="Luque E.M."/>
            <person name="Marcos A.T."/>
            <person name="Martin J."/>
            <person name="McCluskey K."/>
            <person name="Medina H.R."/>
            <person name="Miralles-Duran A."/>
            <person name="Miyazaki A."/>
            <person name="Munoz-Torres E."/>
            <person name="Oguiza J.A."/>
            <person name="Ohm R."/>
            <person name="Olmedo M."/>
            <person name="Orejas M."/>
            <person name="Ortiz-Castellanos L."/>
            <person name="Pisabarro A.G."/>
            <person name="Rodriguez-Romero J."/>
            <person name="Ruiz-Herrera J."/>
            <person name="Ruiz-Vazquez R."/>
            <person name="Sanz C."/>
            <person name="Schackwitz W."/>
            <person name="Schmutz J."/>
            <person name="Shahriari M."/>
            <person name="Shelest E."/>
            <person name="Silva-Franco F."/>
            <person name="Soanes D."/>
            <person name="Syed K."/>
            <person name="Tagua V.G."/>
            <person name="Talbot N.J."/>
            <person name="Thon M."/>
            <person name="De vries R.P."/>
            <person name="Wiebenga A."/>
            <person name="Yadav J.S."/>
            <person name="Braun E.L."/>
            <person name="Baker S."/>
            <person name="Garre V."/>
            <person name="Horwitz B."/>
            <person name="Torres-Martinez S."/>
            <person name="Idnurm A."/>
            <person name="Herrera-Estrella A."/>
            <person name="Gabaldon T."/>
            <person name="Grigoriev I.V."/>
        </authorList>
    </citation>
    <scope>NUCLEOTIDE SEQUENCE [LARGE SCALE GENOMIC DNA]</scope>
    <source>
        <strain evidence="2">NRRL 1555(-)</strain>
    </source>
</reference>
<dbReference type="VEuPathDB" id="FungiDB:PHYBLDRAFT_162147"/>
<dbReference type="EMBL" id="KV440971">
    <property type="protein sequence ID" value="OAD81547.1"/>
    <property type="molecule type" value="Genomic_DNA"/>
</dbReference>
<dbReference type="RefSeq" id="XP_018299587.1">
    <property type="nucleotide sequence ID" value="XM_018434568.1"/>
</dbReference>
<proteinExistence type="predicted"/>